<dbReference type="InterPro" id="IPR036819">
    <property type="entry name" value="Subtilisin_inhibitor-like_sf"/>
</dbReference>
<evidence type="ECO:0000256" key="6">
    <source>
        <dbReference type="ARBA" id="ARBA00022900"/>
    </source>
</evidence>
<dbReference type="InterPro" id="IPR023549">
    <property type="entry name" value="Subtilisin_inhibitor"/>
</dbReference>
<feature type="chain" id="PRO_5038125663" description="Subtilisin inhibitor domain-containing protein" evidence="9">
    <location>
        <begin position="34"/>
        <end position="152"/>
    </location>
</feature>
<organism evidence="11 12">
    <name type="scientific">Dactylosporangium sucinum</name>
    <dbReference type="NCBI Taxonomy" id="1424081"/>
    <lineage>
        <taxon>Bacteria</taxon>
        <taxon>Bacillati</taxon>
        <taxon>Actinomycetota</taxon>
        <taxon>Actinomycetes</taxon>
        <taxon>Micromonosporales</taxon>
        <taxon>Micromonosporaceae</taxon>
        <taxon>Dactylosporangium</taxon>
    </lineage>
</organism>
<keyword evidence="6 8" id="KW-0722">Serine protease inhibitor</keyword>
<dbReference type="GO" id="GO:0005576">
    <property type="term" value="C:extracellular region"/>
    <property type="evidence" value="ECO:0007669"/>
    <property type="project" value="UniProtKB-SubCell"/>
</dbReference>
<keyword evidence="4" id="KW-0964">Secreted</keyword>
<keyword evidence="7" id="KW-1015">Disulfide bond</keyword>
<name>A0A917T859_9ACTN</name>
<accession>A0A917T859</accession>
<evidence type="ECO:0000256" key="3">
    <source>
        <dbReference type="ARBA" id="ARBA00011738"/>
    </source>
</evidence>
<dbReference type="Proteomes" id="UP000642070">
    <property type="component" value="Unassembled WGS sequence"/>
</dbReference>
<sequence>MGVRRLATSATTAATAALMAAAIVAVDAGAAAAAAGGPAGGRTWESATGPGPTLLTLTVAKGGSTKPVQRRALLTCSPAGGTHKQARSACAELAKVGGNFGKLQVSGGACTMQYDPVTVTAQGRWKGRKVDYVHTFGNACTLSTTTGAVFSL</sequence>
<evidence type="ECO:0000256" key="7">
    <source>
        <dbReference type="ARBA" id="ARBA00023157"/>
    </source>
</evidence>
<evidence type="ECO:0000256" key="5">
    <source>
        <dbReference type="ARBA" id="ARBA00022690"/>
    </source>
</evidence>
<keyword evidence="5 8" id="KW-0646">Protease inhibitor</keyword>
<evidence type="ECO:0000313" key="12">
    <source>
        <dbReference type="Proteomes" id="UP000642070"/>
    </source>
</evidence>
<dbReference type="InterPro" id="IPR000691">
    <property type="entry name" value="Prot_inh_I16_SSI"/>
</dbReference>
<gene>
    <name evidence="11" type="ORF">GCM10007977_014050</name>
</gene>
<keyword evidence="9" id="KW-0732">Signal</keyword>
<reference evidence="11" key="1">
    <citation type="journal article" date="2014" name="Int. J. Syst. Evol. Microbiol.">
        <title>Complete genome sequence of Corynebacterium casei LMG S-19264T (=DSM 44701T), isolated from a smear-ripened cheese.</title>
        <authorList>
            <consortium name="US DOE Joint Genome Institute (JGI-PGF)"/>
            <person name="Walter F."/>
            <person name="Albersmeier A."/>
            <person name="Kalinowski J."/>
            <person name="Ruckert C."/>
        </authorList>
    </citation>
    <scope>NUCLEOTIDE SEQUENCE</scope>
    <source>
        <strain evidence="11">JCM 19831</strain>
    </source>
</reference>
<evidence type="ECO:0000256" key="9">
    <source>
        <dbReference type="SAM" id="SignalP"/>
    </source>
</evidence>
<feature type="domain" description="Subtilisin inhibitor" evidence="10">
    <location>
        <begin position="52"/>
        <end position="138"/>
    </location>
</feature>
<comment type="caution">
    <text evidence="11">The sequence shown here is derived from an EMBL/GenBank/DDBJ whole genome shotgun (WGS) entry which is preliminary data.</text>
</comment>
<protein>
    <recommendedName>
        <fullName evidence="10">Subtilisin inhibitor domain-containing protein</fullName>
    </recommendedName>
</protein>
<dbReference type="RefSeq" id="WP_190248876.1">
    <property type="nucleotide sequence ID" value="NZ_BMPI01000005.1"/>
</dbReference>
<dbReference type="Gene3D" id="3.30.350.10">
    <property type="entry name" value="Subtilisin inhibitor-like"/>
    <property type="match status" value="1"/>
</dbReference>
<evidence type="ECO:0000256" key="4">
    <source>
        <dbReference type="ARBA" id="ARBA00022525"/>
    </source>
</evidence>
<dbReference type="AlphaFoldDB" id="A0A917T859"/>
<evidence type="ECO:0000256" key="2">
    <source>
        <dbReference type="ARBA" id="ARBA00010472"/>
    </source>
</evidence>
<proteinExistence type="inferred from homology"/>
<evidence type="ECO:0000256" key="1">
    <source>
        <dbReference type="ARBA" id="ARBA00004613"/>
    </source>
</evidence>
<reference evidence="11" key="2">
    <citation type="submission" date="2020-09" db="EMBL/GenBank/DDBJ databases">
        <authorList>
            <person name="Sun Q."/>
            <person name="Ohkuma M."/>
        </authorList>
    </citation>
    <scope>NUCLEOTIDE SEQUENCE</scope>
    <source>
        <strain evidence="11">JCM 19831</strain>
    </source>
</reference>
<comment type="similarity">
    <text evidence="2 8">Belongs to the protease inhibitor I16 (SSI) family.</text>
</comment>
<feature type="signal peptide" evidence="9">
    <location>
        <begin position="1"/>
        <end position="33"/>
    </location>
</feature>
<dbReference type="GO" id="GO:0004867">
    <property type="term" value="F:serine-type endopeptidase inhibitor activity"/>
    <property type="evidence" value="ECO:0007669"/>
    <property type="project" value="UniProtKB-KW"/>
</dbReference>
<evidence type="ECO:0000259" key="10">
    <source>
        <dbReference type="Pfam" id="PF00720"/>
    </source>
</evidence>
<dbReference type="PRINTS" id="PR00294">
    <property type="entry name" value="SSBTLNINHBTR"/>
</dbReference>
<dbReference type="EMBL" id="BMPI01000005">
    <property type="protein sequence ID" value="GGM14165.1"/>
    <property type="molecule type" value="Genomic_DNA"/>
</dbReference>
<dbReference type="SUPFAM" id="SSF55399">
    <property type="entry name" value="Subtilisin inhibitor"/>
    <property type="match status" value="1"/>
</dbReference>
<dbReference type="Pfam" id="PF00720">
    <property type="entry name" value="SSI"/>
    <property type="match status" value="1"/>
</dbReference>
<comment type="subcellular location">
    <subcellularLocation>
        <location evidence="1">Secreted</location>
    </subcellularLocation>
</comment>
<evidence type="ECO:0000256" key="8">
    <source>
        <dbReference type="RuleBase" id="RU003471"/>
    </source>
</evidence>
<comment type="subunit">
    <text evidence="3">Homodimer.</text>
</comment>
<keyword evidence="12" id="KW-1185">Reference proteome</keyword>
<evidence type="ECO:0000313" key="11">
    <source>
        <dbReference type="EMBL" id="GGM14165.1"/>
    </source>
</evidence>